<evidence type="ECO:0000256" key="7">
    <source>
        <dbReference type="ARBA" id="ARBA00023159"/>
    </source>
</evidence>
<dbReference type="PROSITE" id="PS50048">
    <property type="entry name" value="ZN2_CY6_FUNGAL_2"/>
    <property type="match status" value="1"/>
</dbReference>
<dbReference type="STRING" id="683960.A0A1E3NYQ0"/>
<evidence type="ECO:0000256" key="9">
    <source>
        <dbReference type="ARBA" id="ARBA00023242"/>
    </source>
</evidence>
<dbReference type="PANTHER" id="PTHR47424:SF2">
    <property type="entry name" value="TRANSCRIPTION FACTOR DOMAIN-CONTAINING PROTEIN-RELATED"/>
    <property type="match status" value="1"/>
</dbReference>
<dbReference type="Proteomes" id="UP000094112">
    <property type="component" value="Unassembled WGS sequence"/>
</dbReference>
<evidence type="ECO:0000256" key="11">
    <source>
        <dbReference type="SAM" id="MobiDB-lite"/>
    </source>
</evidence>
<keyword evidence="7" id="KW-0010">Activator</keyword>
<feature type="non-terminal residue" evidence="13">
    <location>
        <position position="1"/>
    </location>
</feature>
<protein>
    <recommendedName>
        <fullName evidence="12">Zn(2)-C6 fungal-type domain-containing protein</fullName>
    </recommendedName>
</protein>
<feature type="domain" description="Zn(2)-C6 fungal-type" evidence="12">
    <location>
        <begin position="7"/>
        <end position="37"/>
    </location>
</feature>
<dbReference type="SUPFAM" id="SSF57701">
    <property type="entry name" value="Zn2/Cys6 DNA-binding domain"/>
    <property type="match status" value="1"/>
</dbReference>
<evidence type="ECO:0000256" key="5">
    <source>
        <dbReference type="ARBA" id="ARBA00023125"/>
    </source>
</evidence>
<keyword evidence="2" id="KW-0479">Metal-binding</keyword>
<evidence type="ECO:0000256" key="3">
    <source>
        <dbReference type="ARBA" id="ARBA00022833"/>
    </source>
</evidence>
<evidence type="ECO:0000256" key="10">
    <source>
        <dbReference type="ARBA" id="ARBA00023277"/>
    </source>
</evidence>
<keyword evidence="14" id="KW-1185">Reference proteome</keyword>
<dbReference type="InterPro" id="IPR036864">
    <property type="entry name" value="Zn2-C6_fun-type_DNA-bd_sf"/>
</dbReference>
<dbReference type="GO" id="GO:0000981">
    <property type="term" value="F:DNA-binding transcription factor activity, RNA polymerase II-specific"/>
    <property type="evidence" value="ECO:0007669"/>
    <property type="project" value="InterPro"/>
</dbReference>
<dbReference type="Pfam" id="PF03902">
    <property type="entry name" value="Gal4_dimer"/>
    <property type="match status" value="1"/>
</dbReference>
<evidence type="ECO:0000256" key="6">
    <source>
        <dbReference type="ARBA" id="ARBA00023144"/>
    </source>
</evidence>
<dbReference type="InterPro" id="IPR051127">
    <property type="entry name" value="Fungal_SecMet_Regulators"/>
</dbReference>
<keyword evidence="9" id="KW-0539">Nucleus</keyword>
<dbReference type="InterPro" id="IPR005600">
    <property type="entry name" value="Gal4_dimer_dom"/>
</dbReference>
<dbReference type="GO" id="GO:0000435">
    <property type="term" value="P:positive regulation of transcription from RNA polymerase II promoter by galactose"/>
    <property type="evidence" value="ECO:0007669"/>
    <property type="project" value="TreeGrafter"/>
</dbReference>
<gene>
    <name evidence="13" type="ORF">WICANDRAFT_15973</name>
</gene>
<evidence type="ECO:0000256" key="8">
    <source>
        <dbReference type="ARBA" id="ARBA00023163"/>
    </source>
</evidence>
<dbReference type="Pfam" id="PF00172">
    <property type="entry name" value="Zn_clus"/>
    <property type="match status" value="1"/>
</dbReference>
<evidence type="ECO:0000256" key="1">
    <source>
        <dbReference type="ARBA" id="ARBA00004123"/>
    </source>
</evidence>
<dbReference type="AlphaFoldDB" id="A0A1E3NYQ0"/>
<feature type="compositionally biased region" description="Polar residues" evidence="11">
    <location>
        <begin position="83"/>
        <end position="104"/>
    </location>
</feature>
<feature type="non-terminal residue" evidence="13">
    <location>
        <position position="603"/>
    </location>
</feature>
<evidence type="ECO:0000256" key="2">
    <source>
        <dbReference type="ARBA" id="ARBA00022723"/>
    </source>
</evidence>
<dbReference type="Gene3D" id="4.10.240.10">
    <property type="entry name" value="Zn(2)-C6 fungal-type DNA-binding domain"/>
    <property type="match status" value="1"/>
</dbReference>
<dbReference type="OrthoDB" id="3364175at2759"/>
<dbReference type="GO" id="GO:0005634">
    <property type="term" value="C:nucleus"/>
    <property type="evidence" value="ECO:0007669"/>
    <property type="project" value="UniProtKB-SubCell"/>
</dbReference>
<evidence type="ECO:0000313" key="13">
    <source>
        <dbReference type="EMBL" id="ODQ58253.1"/>
    </source>
</evidence>
<dbReference type="EMBL" id="KV454212">
    <property type="protein sequence ID" value="ODQ58253.1"/>
    <property type="molecule type" value="Genomic_DNA"/>
</dbReference>
<feature type="compositionally biased region" description="Low complexity" evidence="11">
    <location>
        <begin position="105"/>
        <end position="117"/>
    </location>
</feature>
<reference evidence="13 14" key="1">
    <citation type="journal article" date="2016" name="Proc. Natl. Acad. Sci. U.S.A.">
        <title>Comparative genomics of biotechnologically important yeasts.</title>
        <authorList>
            <person name="Riley R."/>
            <person name="Haridas S."/>
            <person name="Wolfe K.H."/>
            <person name="Lopes M.R."/>
            <person name="Hittinger C.T."/>
            <person name="Goeker M."/>
            <person name="Salamov A.A."/>
            <person name="Wisecaver J.H."/>
            <person name="Long T.M."/>
            <person name="Calvey C.H."/>
            <person name="Aerts A.L."/>
            <person name="Barry K.W."/>
            <person name="Choi C."/>
            <person name="Clum A."/>
            <person name="Coughlan A.Y."/>
            <person name="Deshpande S."/>
            <person name="Douglass A.P."/>
            <person name="Hanson S.J."/>
            <person name="Klenk H.-P."/>
            <person name="LaButti K.M."/>
            <person name="Lapidus A."/>
            <person name="Lindquist E.A."/>
            <person name="Lipzen A.M."/>
            <person name="Meier-Kolthoff J.P."/>
            <person name="Ohm R.A."/>
            <person name="Otillar R.P."/>
            <person name="Pangilinan J.L."/>
            <person name="Peng Y."/>
            <person name="Rokas A."/>
            <person name="Rosa C.A."/>
            <person name="Scheuner C."/>
            <person name="Sibirny A.A."/>
            <person name="Slot J.C."/>
            <person name="Stielow J.B."/>
            <person name="Sun H."/>
            <person name="Kurtzman C.P."/>
            <person name="Blackwell M."/>
            <person name="Grigoriev I.V."/>
            <person name="Jeffries T.W."/>
        </authorList>
    </citation>
    <scope>NUCLEOTIDE SEQUENCE [LARGE SCALE GENOMIC DNA]</scope>
    <source>
        <strain evidence="14">ATCC 58044 / CBS 1984 / NCYC 433 / NRRL Y-366-8</strain>
    </source>
</reference>
<keyword evidence="5" id="KW-0238">DNA-binding</keyword>
<keyword evidence="8" id="KW-0804">Transcription</keyword>
<dbReference type="CDD" id="cd14654">
    <property type="entry name" value="ZIP_Gal4"/>
    <property type="match status" value="1"/>
</dbReference>
<evidence type="ECO:0000256" key="4">
    <source>
        <dbReference type="ARBA" id="ARBA00023015"/>
    </source>
</evidence>
<dbReference type="FunFam" id="4.10.240.10:FF:000009">
    <property type="entry name" value="C6 transcription factor (Gal4)"/>
    <property type="match status" value="1"/>
</dbReference>
<keyword evidence="6" id="KW-0299">Galactose metabolism</keyword>
<evidence type="ECO:0000259" key="12">
    <source>
        <dbReference type="PROSITE" id="PS50048"/>
    </source>
</evidence>
<dbReference type="GO" id="GO:0000978">
    <property type="term" value="F:RNA polymerase II cis-regulatory region sequence-specific DNA binding"/>
    <property type="evidence" value="ECO:0007669"/>
    <property type="project" value="TreeGrafter"/>
</dbReference>
<keyword evidence="3" id="KW-0862">Zinc</keyword>
<dbReference type="Pfam" id="PF04082">
    <property type="entry name" value="Fungal_trans"/>
    <property type="match status" value="1"/>
</dbReference>
<dbReference type="GeneID" id="30197917"/>
<dbReference type="GO" id="GO:0006012">
    <property type="term" value="P:galactose metabolic process"/>
    <property type="evidence" value="ECO:0007669"/>
    <property type="project" value="UniProtKB-KW"/>
</dbReference>
<dbReference type="InterPro" id="IPR007219">
    <property type="entry name" value="XnlR_reg_dom"/>
</dbReference>
<accession>A0A1E3NYQ0</accession>
<keyword evidence="10" id="KW-0119">Carbohydrate metabolism</keyword>
<dbReference type="CDD" id="cd12148">
    <property type="entry name" value="fungal_TF_MHR"/>
    <property type="match status" value="1"/>
</dbReference>
<dbReference type="GO" id="GO:0008270">
    <property type="term" value="F:zinc ion binding"/>
    <property type="evidence" value="ECO:0007669"/>
    <property type="project" value="InterPro"/>
</dbReference>
<dbReference type="PANTHER" id="PTHR47424">
    <property type="entry name" value="REGULATORY PROTEIN GAL4"/>
    <property type="match status" value="1"/>
</dbReference>
<organism evidence="13 14">
    <name type="scientific">Wickerhamomyces anomalus (strain ATCC 58044 / CBS 1984 / NCYC 433 / NRRL Y-366-8)</name>
    <name type="common">Yeast</name>
    <name type="synonym">Hansenula anomala</name>
    <dbReference type="NCBI Taxonomy" id="683960"/>
    <lineage>
        <taxon>Eukaryota</taxon>
        <taxon>Fungi</taxon>
        <taxon>Dikarya</taxon>
        <taxon>Ascomycota</taxon>
        <taxon>Saccharomycotina</taxon>
        <taxon>Saccharomycetes</taxon>
        <taxon>Phaffomycetales</taxon>
        <taxon>Wickerhamomycetaceae</taxon>
        <taxon>Wickerhamomyces</taxon>
    </lineage>
</organism>
<sequence length="603" mass="68529">RNTNSLKCDSCRKRKLKCSKDLPKCTKCVQHNWECTYSPRVVRSPLTRVHLTKVENRVRDLENLVHDLLPDADVDKLLSKQVPKSVTPRTHSEAQSPATQSPLANSVVSVGSSDSNSYHPEVPEDDVPEDAIYGFDWVEEDVESSVNDGMAALSLNPSNKGYFGVASSAVVLRALKIPKEKDEEDSNSTTDSRSNSRGLDFDSTLSLTAKYLTNEFVDSYFANYHTSYPFIHKETFLAQYRDEIPTPTHEIWQILLNTVLALGAWCLHGESSNFDLHYYQNAKSYLSSYVFESGSIPLLQALTLLSNYTQKRNKPNTGWNYLGLAVRMAMGLGLYKEFSNWSSSKNQLQLEMRRRLWWGLYIFDGGAAITFGRPVNLPDEQMMDIENVSNINDDDYSFTGLRQEVTPVSYPTIYSGLIEQVKFTKISTDIYNRLISKPSPNANECLAMNNRIVEFINQLPPFFSENNFVAENASQIPNVSKTPEWLALTRYRLIWRYKNLQIILFRAFVWQRVIKAKNPESSEMTNSPEGKACRRICLECAHETILSVSNFISNHEISVIASWYSTFFLFHAALISVVCLCSEPTSKHSVSWRNDIVLAKKVL</sequence>
<proteinExistence type="predicted"/>
<comment type="subcellular location">
    <subcellularLocation>
        <location evidence="1">Nucleus</location>
    </subcellularLocation>
</comment>
<dbReference type="GO" id="GO:0006351">
    <property type="term" value="P:DNA-templated transcription"/>
    <property type="evidence" value="ECO:0007669"/>
    <property type="project" value="InterPro"/>
</dbReference>
<dbReference type="SMART" id="SM00066">
    <property type="entry name" value="GAL4"/>
    <property type="match status" value="1"/>
</dbReference>
<feature type="region of interest" description="Disordered" evidence="11">
    <location>
        <begin position="83"/>
        <end position="126"/>
    </location>
</feature>
<keyword evidence="4" id="KW-0805">Transcription regulation</keyword>
<dbReference type="Gene3D" id="1.20.5.170">
    <property type="match status" value="1"/>
</dbReference>
<dbReference type="InterPro" id="IPR001138">
    <property type="entry name" value="Zn2Cys6_DnaBD"/>
</dbReference>
<evidence type="ECO:0000313" key="14">
    <source>
        <dbReference type="Proteomes" id="UP000094112"/>
    </source>
</evidence>
<dbReference type="RefSeq" id="XP_019037460.1">
    <property type="nucleotide sequence ID" value="XM_019180671.1"/>
</dbReference>
<name>A0A1E3NYQ0_WICAA</name>
<dbReference type="SMART" id="SM00906">
    <property type="entry name" value="Fungal_trans"/>
    <property type="match status" value="1"/>
</dbReference>
<dbReference type="CDD" id="cd00067">
    <property type="entry name" value="GAL4"/>
    <property type="match status" value="1"/>
</dbReference>